<protein>
    <submittedName>
        <fullName evidence="1">Uncharacterized protein</fullName>
    </submittedName>
</protein>
<dbReference type="Proteomes" id="UP000324222">
    <property type="component" value="Unassembled WGS sequence"/>
</dbReference>
<dbReference type="AlphaFoldDB" id="A0A5B7GXX8"/>
<proteinExistence type="predicted"/>
<dbReference type="EMBL" id="VSRR010019803">
    <property type="protein sequence ID" value="MPC62543.1"/>
    <property type="molecule type" value="Genomic_DNA"/>
</dbReference>
<gene>
    <name evidence="1" type="ORF">E2C01_056629</name>
</gene>
<reference evidence="1 2" key="1">
    <citation type="submission" date="2019-05" db="EMBL/GenBank/DDBJ databases">
        <title>Another draft genome of Portunus trituberculatus and its Hox gene families provides insights of decapod evolution.</title>
        <authorList>
            <person name="Jeong J.-H."/>
            <person name="Song I."/>
            <person name="Kim S."/>
            <person name="Choi T."/>
            <person name="Kim D."/>
            <person name="Ryu S."/>
            <person name="Kim W."/>
        </authorList>
    </citation>
    <scope>NUCLEOTIDE SEQUENCE [LARGE SCALE GENOMIC DNA]</scope>
    <source>
        <tissue evidence="1">Muscle</tissue>
    </source>
</reference>
<keyword evidence="2" id="KW-1185">Reference proteome</keyword>
<name>A0A5B7GXX8_PORTR</name>
<accession>A0A5B7GXX8</accession>
<organism evidence="1 2">
    <name type="scientific">Portunus trituberculatus</name>
    <name type="common">Swimming crab</name>
    <name type="synonym">Neptunus trituberculatus</name>
    <dbReference type="NCBI Taxonomy" id="210409"/>
    <lineage>
        <taxon>Eukaryota</taxon>
        <taxon>Metazoa</taxon>
        <taxon>Ecdysozoa</taxon>
        <taxon>Arthropoda</taxon>
        <taxon>Crustacea</taxon>
        <taxon>Multicrustacea</taxon>
        <taxon>Malacostraca</taxon>
        <taxon>Eumalacostraca</taxon>
        <taxon>Eucarida</taxon>
        <taxon>Decapoda</taxon>
        <taxon>Pleocyemata</taxon>
        <taxon>Brachyura</taxon>
        <taxon>Eubrachyura</taxon>
        <taxon>Portunoidea</taxon>
        <taxon>Portunidae</taxon>
        <taxon>Portuninae</taxon>
        <taxon>Portunus</taxon>
    </lineage>
</organism>
<comment type="caution">
    <text evidence="1">The sequence shown here is derived from an EMBL/GenBank/DDBJ whole genome shotgun (WGS) entry which is preliminary data.</text>
</comment>
<evidence type="ECO:0000313" key="1">
    <source>
        <dbReference type="EMBL" id="MPC62543.1"/>
    </source>
</evidence>
<sequence length="81" mass="8850">MTSLTRRWTATECGIREGSVGMVLQGCQGFKDSRESSTAGGSLVMVHVVYYPTTPPTTILFQLCLFTRLQSADTHHDANQG</sequence>
<evidence type="ECO:0000313" key="2">
    <source>
        <dbReference type="Proteomes" id="UP000324222"/>
    </source>
</evidence>